<evidence type="ECO:0000256" key="7">
    <source>
        <dbReference type="ARBA" id="ARBA00022795"/>
    </source>
</evidence>
<gene>
    <name evidence="11" type="ORF">ASN18_1783</name>
</gene>
<evidence type="ECO:0000256" key="8">
    <source>
        <dbReference type="ARBA" id="ARBA00022927"/>
    </source>
</evidence>
<sequence>MPKLDTLKRIEQVREFKKDEAEIEVHKAWKALREEQEVLAVLERLLAETTADLEQKKTGSIVNTFELTIYYNYIDTLYKNIDEQMLVVAQKDDELKDRQAVLIETYKELKTVGILKDKVIYEDDKRNTAIEQRQMDFAYLSSITRARITRE</sequence>
<evidence type="ECO:0000256" key="2">
    <source>
        <dbReference type="ARBA" id="ARBA00010004"/>
    </source>
</evidence>
<evidence type="ECO:0000256" key="10">
    <source>
        <dbReference type="ARBA" id="ARBA00023225"/>
    </source>
</evidence>
<dbReference type="Pfam" id="PF02050">
    <property type="entry name" value="FliJ"/>
    <property type="match status" value="1"/>
</dbReference>
<proteinExistence type="inferred from homology"/>
<accession>A0ABR5SEW6</accession>
<comment type="subcellular location">
    <subcellularLocation>
        <location evidence="1">Cell membrane</location>
        <topology evidence="1">Peripheral membrane protein</topology>
        <orientation evidence="1">Cytoplasmic side</orientation>
    </subcellularLocation>
</comment>
<dbReference type="Gene3D" id="1.10.287.1700">
    <property type="match status" value="1"/>
</dbReference>
<keyword evidence="11" id="KW-0282">Flagellum</keyword>
<keyword evidence="8" id="KW-0653">Protein transport</keyword>
<evidence type="ECO:0000256" key="4">
    <source>
        <dbReference type="ARBA" id="ARBA00022448"/>
    </source>
</evidence>
<keyword evidence="12" id="KW-1185">Reference proteome</keyword>
<reference evidence="11 12" key="1">
    <citation type="submission" date="2015-11" db="EMBL/GenBank/DDBJ databases">
        <authorList>
            <person name="Lin W."/>
        </authorList>
    </citation>
    <scope>NUCLEOTIDE SEQUENCE [LARGE SCALE GENOMIC DNA]</scope>
    <source>
        <strain evidence="11 12">HCH-1</strain>
    </source>
</reference>
<dbReference type="EMBL" id="LNQR01000064">
    <property type="protein sequence ID" value="KWT85135.1"/>
    <property type="molecule type" value="Genomic_DNA"/>
</dbReference>
<dbReference type="Proteomes" id="UP000060487">
    <property type="component" value="Unassembled WGS sequence"/>
</dbReference>
<keyword evidence="9" id="KW-0472">Membrane</keyword>
<evidence type="ECO:0000256" key="9">
    <source>
        <dbReference type="ARBA" id="ARBA00023136"/>
    </source>
</evidence>
<dbReference type="RefSeq" id="WP_085052400.1">
    <property type="nucleotide sequence ID" value="NZ_LNQR01000064.1"/>
</dbReference>
<dbReference type="InterPro" id="IPR053716">
    <property type="entry name" value="Flag_assembly_chemotaxis_eff"/>
</dbReference>
<organism evidence="11 12">
    <name type="scientific">Candidatus Magnetominusculus xianensis</name>
    <dbReference type="NCBI Taxonomy" id="1748249"/>
    <lineage>
        <taxon>Bacteria</taxon>
        <taxon>Pseudomonadati</taxon>
        <taxon>Nitrospirota</taxon>
        <taxon>Nitrospiria</taxon>
        <taxon>Nitrospirales</taxon>
        <taxon>Nitrospiraceae</taxon>
        <taxon>Candidatus Magnetominusculus</taxon>
    </lineage>
</organism>
<comment type="caution">
    <text evidence="11">The sequence shown here is derived from an EMBL/GenBank/DDBJ whole genome shotgun (WGS) entry which is preliminary data.</text>
</comment>
<name>A0ABR5SEW6_9BACT</name>
<comment type="similarity">
    <text evidence="2">Belongs to the FliJ family.</text>
</comment>
<evidence type="ECO:0000256" key="6">
    <source>
        <dbReference type="ARBA" id="ARBA00022500"/>
    </source>
</evidence>
<dbReference type="NCBIfam" id="TIGR02473">
    <property type="entry name" value="flagell_FliJ"/>
    <property type="match status" value="1"/>
</dbReference>
<keyword evidence="6" id="KW-0145">Chemotaxis</keyword>
<keyword evidence="7" id="KW-1005">Bacterial flagellum biogenesis</keyword>
<evidence type="ECO:0000313" key="11">
    <source>
        <dbReference type="EMBL" id="KWT85135.1"/>
    </source>
</evidence>
<keyword evidence="11" id="KW-0966">Cell projection</keyword>
<evidence type="ECO:0000256" key="1">
    <source>
        <dbReference type="ARBA" id="ARBA00004413"/>
    </source>
</evidence>
<evidence type="ECO:0000256" key="5">
    <source>
        <dbReference type="ARBA" id="ARBA00022475"/>
    </source>
</evidence>
<keyword evidence="5" id="KW-1003">Cell membrane</keyword>
<keyword evidence="11" id="KW-0969">Cilium</keyword>
<dbReference type="InterPro" id="IPR012823">
    <property type="entry name" value="Flagell_FliJ"/>
</dbReference>
<protein>
    <recommendedName>
        <fullName evidence="3">Flagellar FliJ protein</fullName>
    </recommendedName>
</protein>
<keyword evidence="4" id="KW-0813">Transport</keyword>
<keyword evidence="10" id="KW-1006">Bacterial flagellum protein export</keyword>
<evidence type="ECO:0000256" key="3">
    <source>
        <dbReference type="ARBA" id="ARBA00020392"/>
    </source>
</evidence>
<evidence type="ECO:0000313" key="12">
    <source>
        <dbReference type="Proteomes" id="UP000060487"/>
    </source>
</evidence>